<organism evidence="2 3">
    <name type="scientific">Scytalidium lignicola</name>
    <name type="common">Hyphomycete</name>
    <dbReference type="NCBI Taxonomy" id="5539"/>
    <lineage>
        <taxon>Eukaryota</taxon>
        <taxon>Fungi</taxon>
        <taxon>Dikarya</taxon>
        <taxon>Ascomycota</taxon>
        <taxon>Pezizomycotina</taxon>
        <taxon>Leotiomycetes</taxon>
        <taxon>Leotiomycetes incertae sedis</taxon>
        <taxon>Scytalidium</taxon>
    </lineage>
</organism>
<dbReference type="AlphaFoldDB" id="A0A3E2H8I8"/>
<evidence type="ECO:0000256" key="1">
    <source>
        <dbReference type="SAM" id="SignalP"/>
    </source>
</evidence>
<name>A0A3E2H8I8_SCYLI</name>
<evidence type="ECO:0008006" key="4">
    <source>
        <dbReference type="Google" id="ProtNLM"/>
    </source>
</evidence>
<feature type="non-terminal residue" evidence="2">
    <location>
        <position position="1"/>
    </location>
</feature>
<evidence type="ECO:0000313" key="3">
    <source>
        <dbReference type="Proteomes" id="UP000258309"/>
    </source>
</evidence>
<feature type="non-terminal residue" evidence="2">
    <location>
        <position position="164"/>
    </location>
</feature>
<comment type="caution">
    <text evidence="2">The sequence shown here is derived from an EMBL/GenBank/DDBJ whole genome shotgun (WGS) entry which is preliminary data.</text>
</comment>
<dbReference type="STRING" id="5539.A0A3E2H8I8"/>
<protein>
    <recommendedName>
        <fullName evidence="4">Extracellular membrane protein CFEM domain-containing protein</fullName>
    </recommendedName>
</protein>
<reference evidence="2 3" key="1">
    <citation type="submission" date="2018-05" db="EMBL/GenBank/DDBJ databases">
        <title>Draft genome sequence of Scytalidium lignicola DSM 105466, a ubiquitous saprotrophic fungus.</title>
        <authorList>
            <person name="Buettner E."/>
            <person name="Gebauer A.M."/>
            <person name="Hofrichter M."/>
            <person name="Liers C."/>
            <person name="Kellner H."/>
        </authorList>
    </citation>
    <scope>NUCLEOTIDE SEQUENCE [LARGE SCALE GENOMIC DNA]</scope>
    <source>
        <strain evidence="2 3">DSM 105466</strain>
    </source>
</reference>
<dbReference type="OMA" id="YCNAAKA"/>
<evidence type="ECO:0000313" key="2">
    <source>
        <dbReference type="EMBL" id="RFU29684.1"/>
    </source>
</evidence>
<keyword evidence="1" id="KW-0732">Signal</keyword>
<dbReference type="EMBL" id="NCSJ02000121">
    <property type="protein sequence ID" value="RFU29684.1"/>
    <property type="molecule type" value="Genomic_DNA"/>
</dbReference>
<dbReference type="OrthoDB" id="2507140at2759"/>
<feature type="chain" id="PRO_5017577212" description="Extracellular membrane protein CFEM domain-containing protein" evidence="1">
    <location>
        <begin position="19"/>
        <end position="164"/>
    </location>
</feature>
<sequence length="164" mass="16529">MQFSVLLPISLLISYSAAQTASACAAQPVLDACLASTQAIASTCSTTDYQCLCSKWKTVLQCFQQCPNDSRYSSVLSTEETYCTDMSVYVSSTSTPISVTKSPATTTTAAATRTGAADAGVSVSSATSSGAAASHTGQPGGATELMVGAGGMFIAVAGFVGAFL</sequence>
<gene>
    <name evidence="2" type="ORF">B7463_g6677</name>
</gene>
<keyword evidence="3" id="KW-1185">Reference proteome</keyword>
<dbReference type="Proteomes" id="UP000258309">
    <property type="component" value="Unassembled WGS sequence"/>
</dbReference>
<feature type="signal peptide" evidence="1">
    <location>
        <begin position="1"/>
        <end position="18"/>
    </location>
</feature>
<accession>A0A3E2H8I8</accession>
<proteinExistence type="predicted"/>